<evidence type="ECO:0000256" key="1">
    <source>
        <dbReference type="SAM" id="Phobius"/>
    </source>
</evidence>
<protein>
    <recommendedName>
        <fullName evidence="4">Bacterial Ig-like domain-containing protein</fullName>
    </recommendedName>
</protein>
<reference evidence="2 3" key="1">
    <citation type="submission" date="2020-08" db="EMBL/GenBank/DDBJ databases">
        <title>Genome public.</title>
        <authorList>
            <person name="Liu C."/>
            <person name="Sun Q."/>
        </authorList>
    </citation>
    <scope>NUCLEOTIDE SEQUENCE [LARGE SCALE GENOMIC DNA]</scope>
    <source>
        <strain evidence="2 3">BX4</strain>
    </source>
</reference>
<dbReference type="Proteomes" id="UP000597877">
    <property type="component" value="Unassembled WGS sequence"/>
</dbReference>
<dbReference type="Gene3D" id="2.60.40.10">
    <property type="entry name" value="Immunoglobulins"/>
    <property type="match status" value="1"/>
</dbReference>
<gene>
    <name evidence="2" type="ORF">H8S00_08400</name>
</gene>
<feature type="transmembrane region" description="Helical" evidence="1">
    <location>
        <begin position="694"/>
        <end position="718"/>
    </location>
</feature>
<dbReference type="InterPro" id="IPR013783">
    <property type="entry name" value="Ig-like_fold"/>
</dbReference>
<evidence type="ECO:0000313" key="2">
    <source>
        <dbReference type="EMBL" id="MBC5667999.1"/>
    </source>
</evidence>
<sequence length="723" mass="81379">MHLDVKKFIKTIMQLGVVCMLLLIFSDVTQVSAARPKMVIDSRNKEDRNVRITVTATNLEEVDVAEFYYYDRKNRIHYLKISNIRKYRINKNTIILKYKCNLKQSGSYTLAIDIIYNKGTYYNIYKEFSYIKKSDNKIYVGLGGKDREVNIDGEVYSKTKPYILPDNSVEEIRVPEKKYLIKVLYRSQKKIISENEIFLKWGEKVVYPVQIISKNKEKLADNYIPHIAYFELNIAGDNEGAITVESGNDKLTLSKVLIIDGTKPTIKIDNKFTDNKTKYINHDVSIPVTIKEKNFDSGKTTVKINGKNAIVSWSGSGNTHRGNIKLGEGKNIVEVQSTDKAGNKSETVKSCVVIVDKKSPKVVIKGFENGTGKGLKNGEKVPYPLNIILSDETKIGKHVVSLFKLSDDGKKKSKIDLKSTVDGNRIEYSIDDLKDDGYYTLSIYVTDYAGNSPKKNTLKSDGKRPYVISKGKVTGAFTVNRDGSLYVAEKDELFDNPIKDLNDIVIYEYNKNEISKSSVVIIDSISTKTLDSNMYTFKKLDKSDNPKYRYEYRYVIKKYNFDEGNYNIQINSTSIAGQNGTLIARTEESNSLNKMIIIDKTPPEIVLFEGTSSGKIKLKIRDDNMDENSVKILIGDKSYDLKKNDDESTSTNLVFEGDIGKNPLNAKVSCSDLAGNTTKGGEITMIKEGSIKQILIFGGLALGAIVFIALTVITIVMVNRNNK</sequence>
<dbReference type="EMBL" id="JACOOZ010000005">
    <property type="protein sequence ID" value="MBC5667999.1"/>
    <property type="molecule type" value="Genomic_DNA"/>
</dbReference>
<evidence type="ECO:0008006" key="4">
    <source>
        <dbReference type="Google" id="ProtNLM"/>
    </source>
</evidence>
<dbReference type="RefSeq" id="WP_186840391.1">
    <property type="nucleotide sequence ID" value="NZ_JACOOZ010000005.1"/>
</dbReference>
<organism evidence="2 3">
    <name type="scientific">Eubacterium segne</name>
    <dbReference type="NCBI Taxonomy" id="2763045"/>
    <lineage>
        <taxon>Bacteria</taxon>
        <taxon>Bacillati</taxon>
        <taxon>Bacillota</taxon>
        <taxon>Clostridia</taxon>
        <taxon>Eubacteriales</taxon>
        <taxon>Eubacteriaceae</taxon>
        <taxon>Eubacterium</taxon>
    </lineage>
</organism>
<keyword evidence="3" id="KW-1185">Reference proteome</keyword>
<accession>A0ABR7F4Y8</accession>
<comment type="caution">
    <text evidence="2">The sequence shown here is derived from an EMBL/GenBank/DDBJ whole genome shotgun (WGS) entry which is preliminary data.</text>
</comment>
<keyword evidence="1" id="KW-0472">Membrane</keyword>
<proteinExistence type="predicted"/>
<keyword evidence="1" id="KW-1133">Transmembrane helix</keyword>
<keyword evidence="1" id="KW-0812">Transmembrane</keyword>
<name>A0ABR7F4Y8_9FIRM</name>
<evidence type="ECO:0000313" key="3">
    <source>
        <dbReference type="Proteomes" id="UP000597877"/>
    </source>
</evidence>